<feature type="signal peptide" evidence="1">
    <location>
        <begin position="1"/>
        <end position="19"/>
    </location>
</feature>
<evidence type="ECO:0000313" key="3">
    <source>
        <dbReference type="Proteomes" id="UP000266723"/>
    </source>
</evidence>
<comment type="caution">
    <text evidence="2">The sequence shown here is derived from an EMBL/GenBank/DDBJ whole genome shotgun (WGS) entry which is preliminary data.</text>
</comment>
<name>A0ABQ7CPT3_BRACR</name>
<dbReference type="Proteomes" id="UP000266723">
    <property type="component" value="Unassembled WGS sequence"/>
</dbReference>
<evidence type="ECO:0008006" key="4">
    <source>
        <dbReference type="Google" id="ProtNLM"/>
    </source>
</evidence>
<organism evidence="2 3">
    <name type="scientific">Brassica cretica</name>
    <name type="common">Mustard</name>
    <dbReference type="NCBI Taxonomy" id="69181"/>
    <lineage>
        <taxon>Eukaryota</taxon>
        <taxon>Viridiplantae</taxon>
        <taxon>Streptophyta</taxon>
        <taxon>Embryophyta</taxon>
        <taxon>Tracheophyta</taxon>
        <taxon>Spermatophyta</taxon>
        <taxon>Magnoliopsida</taxon>
        <taxon>eudicotyledons</taxon>
        <taxon>Gunneridae</taxon>
        <taxon>Pentapetalae</taxon>
        <taxon>rosids</taxon>
        <taxon>malvids</taxon>
        <taxon>Brassicales</taxon>
        <taxon>Brassicaceae</taxon>
        <taxon>Brassiceae</taxon>
        <taxon>Brassica</taxon>
    </lineage>
</organism>
<keyword evidence="1" id="KW-0732">Signal</keyword>
<keyword evidence="3" id="KW-1185">Reference proteome</keyword>
<evidence type="ECO:0000313" key="2">
    <source>
        <dbReference type="EMBL" id="KAF3561060.1"/>
    </source>
</evidence>
<proteinExistence type="predicted"/>
<accession>A0ABQ7CPT3</accession>
<feature type="chain" id="PRO_5045355847" description="Secreted protein" evidence="1">
    <location>
        <begin position="20"/>
        <end position="159"/>
    </location>
</feature>
<sequence length="159" mass="16680">MLSNLSFLFLKVLPIGALSTSIGSAASSECVLVVSGGLAEGLGCGLSVLRQATSIFGICTQYVRCASIDGRWVLSIDGGLSLSIDGMTSVPIDIDINMVSSIDTLESQSINFDSRPSIDVRSLASIDTNAIRRNSPSFPLRNLLLAASPALPLARNNHL</sequence>
<dbReference type="EMBL" id="QGKV02000759">
    <property type="protein sequence ID" value="KAF3561060.1"/>
    <property type="molecule type" value="Genomic_DNA"/>
</dbReference>
<evidence type="ECO:0000256" key="1">
    <source>
        <dbReference type="SAM" id="SignalP"/>
    </source>
</evidence>
<protein>
    <recommendedName>
        <fullName evidence="4">Secreted protein</fullName>
    </recommendedName>
</protein>
<reference evidence="2 3" key="1">
    <citation type="journal article" date="2020" name="BMC Genomics">
        <title>Intraspecific diversification of the crop wild relative Brassica cretica Lam. using demographic model selection.</title>
        <authorList>
            <person name="Kioukis A."/>
            <person name="Michalopoulou V.A."/>
            <person name="Briers L."/>
            <person name="Pirintsos S."/>
            <person name="Studholme D.J."/>
            <person name="Pavlidis P."/>
            <person name="Sarris P.F."/>
        </authorList>
    </citation>
    <scope>NUCLEOTIDE SEQUENCE [LARGE SCALE GENOMIC DNA]</scope>
    <source>
        <strain evidence="3">cv. PFS-1207/04</strain>
    </source>
</reference>
<gene>
    <name evidence="2" type="ORF">DY000_02015545</name>
</gene>